<comment type="caution">
    <text evidence="2">The sequence shown here is derived from an EMBL/GenBank/DDBJ whole genome shotgun (WGS) entry which is preliminary data.</text>
</comment>
<keyword evidence="3" id="KW-1185">Reference proteome</keyword>
<sequence>MAELALAIIPMGMKVASGLVSYLNTFNDRNDALARLSRQAEALDNTFQLLDSTLKRGQLDSATSSSAENALKLLAKCEIGLKELRDLEQKLSSTTTSHINPRTAKGSGQALNTSQFGSSKPPAQVSDIASNVSTDVKNLREPVSEIRSELPALQSSIDAIVPRIDLILREQFQAQFEKMQSSFQEAETTARQLYPDTSKQLSYMRSHERGTYLTACQIASKPSALVSVLNLMSKCSCRSRRLRRRKRLGLGPLHAVDEMISDFPHDESCDYYIPASSYERTRTCHFTGLVPLVSKAIEISFRSRGGAGAFSIGPSFTYFAMVDSRIAPAFGVLYIVSIAGHSFKNADETVSRTILEAARRKLQELFHSGKARPNDVETCHNTLLHCISVMINDRSKTLSKANSPFTRLVCEGLVNFLVTTGTPLAARDYQGSSALYKSVKSAYVPASIFTLLYTEGIEDYSQETSVRINPEDVQGLFNYYAEHPNIAETKELRNHRRQLRELARRTLSKTEFSRFQSPEAVLDVNAIEIDRLLRQKGIVGFGELSTFTPEQFDLMSEREHSFYSKSIYYDLRCPKDADLFFNLAFDGFCADHDYQSSLPTARPPGWRPFGVSIELDYAMWLQDHHVPLWRWSRRLPSPMPSVFVLADLAGMQAEQWYKPPGQDAAIYRVEADLSKTHFTDNCSCLCSPNGCTPFAFRMKWLAYTQYEFEKLTIQDYVSRFGSYVEKHGRDLNLSQYVTMVRQATFTALELTHTCLHRPGSGLMAALDPDEIEFEAQNVDPEVRNHLEDVVAGFQVFIRTGLSEQERDKGSIAQTTDPTASEEDLVYYQRAVEFWKSIWGTKVEAALRSLADGWNPNISCLEDLCISLTTEEKNSISREDEDDDIRLCRLLRDIEEI</sequence>
<reference evidence="2" key="1">
    <citation type="journal article" date="2020" name="BMC Genomics">
        <title>Correction to: Identification and distribution of gene clusters required for synthesis of sphingolipid metabolism inhibitors in diverse species of the filamentous fungus Fusarium.</title>
        <authorList>
            <person name="Kim H.S."/>
            <person name="Lohmar J.M."/>
            <person name="Busman M."/>
            <person name="Brown D.W."/>
            <person name="Naumann T.A."/>
            <person name="Divon H.H."/>
            <person name="Lysoe E."/>
            <person name="Uhlig S."/>
            <person name="Proctor R.H."/>
        </authorList>
    </citation>
    <scope>NUCLEOTIDE SEQUENCE</scope>
    <source>
        <strain evidence="2">NRRL 20472</strain>
    </source>
</reference>
<evidence type="ECO:0000313" key="3">
    <source>
        <dbReference type="Proteomes" id="UP000622797"/>
    </source>
</evidence>
<evidence type="ECO:0000256" key="1">
    <source>
        <dbReference type="SAM" id="MobiDB-lite"/>
    </source>
</evidence>
<proteinExistence type="predicted"/>
<evidence type="ECO:0008006" key="4">
    <source>
        <dbReference type="Google" id="ProtNLM"/>
    </source>
</evidence>
<name>A0A8H4SPS1_9HYPO</name>
<feature type="region of interest" description="Disordered" evidence="1">
    <location>
        <begin position="92"/>
        <end position="124"/>
    </location>
</feature>
<gene>
    <name evidence="2" type="ORF">FSARC_14916</name>
</gene>
<dbReference type="AlphaFoldDB" id="A0A8H4SPS1"/>
<accession>A0A8H4SPS1</accession>
<protein>
    <recommendedName>
        <fullName evidence="4">Fungal N-terminal domain-containing protein</fullName>
    </recommendedName>
</protein>
<feature type="compositionally biased region" description="Polar residues" evidence="1">
    <location>
        <begin position="109"/>
        <end position="118"/>
    </location>
</feature>
<reference evidence="2" key="2">
    <citation type="submission" date="2020-05" db="EMBL/GenBank/DDBJ databases">
        <authorList>
            <person name="Kim H.-S."/>
            <person name="Proctor R.H."/>
            <person name="Brown D.W."/>
        </authorList>
    </citation>
    <scope>NUCLEOTIDE SEQUENCE</scope>
    <source>
        <strain evidence="2">NRRL 20472</strain>
    </source>
</reference>
<dbReference type="Proteomes" id="UP000622797">
    <property type="component" value="Unassembled WGS sequence"/>
</dbReference>
<dbReference type="OrthoDB" id="1577640at2759"/>
<dbReference type="EMBL" id="JABEXW010001528">
    <property type="protein sequence ID" value="KAF4943455.1"/>
    <property type="molecule type" value="Genomic_DNA"/>
</dbReference>
<organism evidence="2 3">
    <name type="scientific">Fusarium sarcochroum</name>
    <dbReference type="NCBI Taxonomy" id="1208366"/>
    <lineage>
        <taxon>Eukaryota</taxon>
        <taxon>Fungi</taxon>
        <taxon>Dikarya</taxon>
        <taxon>Ascomycota</taxon>
        <taxon>Pezizomycotina</taxon>
        <taxon>Sordariomycetes</taxon>
        <taxon>Hypocreomycetidae</taxon>
        <taxon>Hypocreales</taxon>
        <taxon>Nectriaceae</taxon>
        <taxon>Fusarium</taxon>
        <taxon>Fusarium lateritium species complex</taxon>
    </lineage>
</organism>
<evidence type="ECO:0000313" key="2">
    <source>
        <dbReference type="EMBL" id="KAF4943455.1"/>
    </source>
</evidence>